<sequence>MSKLDATDKAILRAVQSNLPIDARPFAKLGEQLGLSEDEVLERLQALKQSGVIRRIGGNFTSTALGFSSTLCAAQVPEDKFERFVAAVNAYHGVTHNYRRDHRYNVWFTFIAESMDQIEANLAQIAQDTGVPDICSMPAVEMYKIKVDFPV</sequence>
<proteinExistence type="inferred from homology"/>
<evidence type="ECO:0000256" key="5">
    <source>
        <dbReference type="ARBA" id="ARBA00023471"/>
    </source>
</evidence>
<dbReference type="InterPro" id="IPR019888">
    <property type="entry name" value="Tscrpt_reg_AsnC-like"/>
</dbReference>
<dbReference type="InterPro" id="IPR053953">
    <property type="entry name" value="NirdL-like_HTH"/>
</dbReference>
<gene>
    <name evidence="9" type="ORF">FAK_15230</name>
</gene>
<dbReference type="EMBL" id="AP028679">
    <property type="protein sequence ID" value="BEQ14457.1"/>
    <property type="molecule type" value="Genomic_DNA"/>
</dbReference>
<reference evidence="10" key="1">
    <citation type="journal article" date="2023" name="Arch. Microbiol.">
        <title>Desulfoferula mesophilus gen. nov. sp. nov., a mesophilic sulfate-reducing bacterium isolated from a brackish lake sediment.</title>
        <authorList>
            <person name="Watanabe T."/>
            <person name="Yabe T."/>
            <person name="Tsuji J.M."/>
            <person name="Fukui M."/>
        </authorList>
    </citation>
    <scope>NUCLEOTIDE SEQUENCE [LARGE SCALE GENOMIC DNA]</scope>
    <source>
        <strain evidence="10">12FAK</strain>
    </source>
</reference>
<protein>
    <recommendedName>
        <fullName evidence="5">siroheme decarboxylase</fullName>
        <ecNumber evidence="5">4.1.1.111</ecNumber>
    </recommendedName>
</protein>
<evidence type="ECO:0000256" key="1">
    <source>
        <dbReference type="ARBA" id="ARBA00004744"/>
    </source>
</evidence>
<dbReference type="Gene3D" id="3.30.70.3460">
    <property type="match status" value="1"/>
</dbReference>
<comment type="catalytic activity">
    <reaction evidence="6">
        <text>siroheme + 2 H(+) = 12,18-didecarboxysiroheme + 2 CO2</text>
        <dbReference type="Rhea" id="RHEA:19093"/>
        <dbReference type="ChEBI" id="CHEBI:15378"/>
        <dbReference type="ChEBI" id="CHEBI:16526"/>
        <dbReference type="ChEBI" id="CHEBI:60052"/>
        <dbReference type="ChEBI" id="CHEBI:140497"/>
        <dbReference type="EC" id="4.1.1.111"/>
    </reaction>
</comment>
<evidence type="ECO:0000259" key="8">
    <source>
        <dbReference type="Pfam" id="PF22451"/>
    </source>
</evidence>
<dbReference type="SUPFAM" id="SSF46785">
    <property type="entry name" value="Winged helix' DNA-binding domain"/>
    <property type="match status" value="1"/>
</dbReference>
<dbReference type="KEGG" id="dmp:FAK_15230"/>
<dbReference type="GO" id="GO:0006783">
    <property type="term" value="P:heme biosynthetic process"/>
    <property type="evidence" value="ECO:0007669"/>
    <property type="project" value="UniProtKB-KW"/>
</dbReference>
<dbReference type="InterPro" id="IPR036388">
    <property type="entry name" value="WH-like_DNA-bd_sf"/>
</dbReference>
<dbReference type="InterPro" id="IPR050684">
    <property type="entry name" value="HTH-Siroheme_Decarb"/>
</dbReference>
<dbReference type="RefSeq" id="WP_338606163.1">
    <property type="nucleotide sequence ID" value="NZ_AP028679.1"/>
</dbReference>
<dbReference type="Gene3D" id="1.10.10.10">
    <property type="entry name" value="Winged helix-like DNA-binding domain superfamily/Winged helix DNA-binding domain"/>
    <property type="match status" value="1"/>
</dbReference>
<accession>A0AAU9F2A8</accession>
<dbReference type="SMART" id="SM00344">
    <property type="entry name" value="HTH_ASNC"/>
    <property type="match status" value="1"/>
</dbReference>
<evidence type="ECO:0000259" key="7">
    <source>
        <dbReference type="Pfam" id="PF17805"/>
    </source>
</evidence>
<evidence type="ECO:0000313" key="9">
    <source>
        <dbReference type="EMBL" id="BEQ14457.1"/>
    </source>
</evidence>
<evidence type="ECO:0000256" key="2">
    <source>
        <dbReference type="ARBA" id="ARBA00023133"/>
    </source>
</evidence>
<keyword evidence="2" id="KW-0350">Heme biosynthesis</keyword>
<dbReference type="GO" id="GO:0016829">
    <property type="term" value="F:lyase activity"/>
    <property type="evidence" value="ECO:0007669"/>
    <property type="project" value="UniProtKB-KW"/>
</dbReference>
<evidence type="ECO:0000256" key="6">
    <source>
        <dbReference type="ARBA" id="ARBA00048470"/>
    </source>
</evidence>
<dbReference type="AlphaFoldDB" id="A0AAU9F2A8"/>
<evidence type="ECO:0000256" key="3">
    <source>
        <dbReference type="ARBA" id="ARBA00023239"/>
    </source>
</evidence>
<dbReference type="InterPro" id="IPR040523">
    <property type="entry name" value="AsnC_trans_reg2"/>
</dbReference>
<name>A0AAU9F2A8_9BACT</name>
<dbReference type="Proteomes" id="UP001366166">
    <property type="component" value="Chromosome"/>
</dbReference>
<feature type="domain" description="Siroheme decarboxylase AsnC-like ligand binding" evidence="7">
    <location>
        <begin position="65"/>
        <end position="144"/>
    </location>
</feature>
<dbReference type="PANTHER" id="PTHR43413:SF1">
    <property type="entry name" value="SIROHEME DECARBOXYLASE NIRL SUBUNIT"/>
    <property type="match status" value="1"/>
</dbReference>
<keyword evidence="3" id="KW-0456">Lyase</keyword>
<keyword evidence="10" id="KW-1185">Reference proteome</keyword>
<dbReference type="Pfam" id="PF22451">
    <property type="entry name" value="NirdL-like_HTH"/>
    <property type="match status" value="1"/>
</dbReference>
<dbReference type="Pfam" id="PF17805">
    <property type="entry name" value="AsnC_trans_reg2"/>
    <property type="match status" value="1"/>
</dbReference>
<comment type="similarity">
    <text evidence="4">Belongs to the Ahb/Nir family.</text>
</comment>
<feature type="domain" description="Siroheme decarboxylase NirL-like HTH" evidence="8">
    <location>
        <begin position="8"/>
        <end position="54"/>
    </location>
</feature>
<dbReference type="PANTHER" id="PTHR43413">
    <property type="entry name" value="TRANSCRIPTIONAL REGULATOR, ASNC FAMILY"/>
    <property type="match status" value="1"/>
</dbReference>
<dbReference type="EC" id="4.1.1.111" evidence="5"/>
<evidence type="ECO:0000256" key="4">
    <source>
        <dbReference type="ARBA" id="ARBA00023457"/>
    </source>
</evidence>
<comment type="pathway">
    <text evidence="1">Porphyrin-containing compound metabolism; protoheme biosynthesis.</text>
</comment>
<dbReference type="InterPro" id="IPR036390">
    <property type="entry name" value="WH_DNA-bd_sf"/>
</dbReference>
<organism evidence="9 10">
    <name type="scientific">Desulfoferula mesophila</name>
    <dbReference type="NCBI Taxonomy" id="3058419"/>
    <lineage>
        <taxon>Bacteria</taxon>
        <taxon>Pseudomonadati</taxon>
        <taxon>Thermodesulfobacteriota</taxon>
        <taxon>Desulfarculia</taxon>
        <taxon>Desulfarculales</taxon>
        <taxon>Desulfarculaceae</taxon>
        <taxon>Desulfoferula</taxon>
    </lineage>
</organism>
<evidence type="ECO:0000313" key="10">
    <source>
        <dbReference type="Proteomes" id="UP001366166"/>
    </source>
</evidence>